<dbReference type="Gene3D" id="1.10.3210.10">
    <property type="entry name" value="Hypothetical protein af1432"/>
    <property type="match status" value="1"/>
</dbReference>
<dbReference type="SUPFAM" id="SSF109604">
    <property type="entry name" value="HD-domain/PDEase-like"/>
    <property type="match status" value="1"/>
</dbReference>
<accession>A0A5C7W7C7</accession>
<comment type="caution">
    <text evidence="2">The sequence shown here is derived from an EMBL/GenBank/DDBJ whole genome shotgun (WGS) entry which is preliminary data.</text>
</comment>
<sequence length="128" mass="14148">CYTAGLLHNIGELALLRSLQDWQEAGGELGNDDIEQALRRRAAGFGSALRIRWRLPFGLRELIAAYYALGSGVFSREALVLNLVAQLLALPSNQSLDSLLESRPARMLGLRQDFLGRIPEHLLGRHDG</sequence>
<proteinExistence type="predicted"/>
<dbReference type="InterPro" id="IPR013976">
    <property type="entry name" value="HDOD"/>
</dbReference>
<evidence type="ECO:0000313" key="2">
    <source>
        <dbReference type="EMBL" id="TXI32602.1"/>
    </source>
</evidence>
<feature type="non-terminal residue" evidence="2">
    <location>
        <position position="1"/>
    </location>
</feature>
<dbReference type="Pfam" id="PF08668">
    <property type="entry name" value="HDOD"/>
    <property type="match status" value="1"/>
</dbReference>
<dbReference type="EMBL" id="SSFO01000143">
    <property type="protein sequence ID" value="TXI32602.1"/>
    <property type="molecule type" value="Genomic_DNA"/>
</dbReference>
<evidence type="ECO:0000259" key="1">
    <source>
        <dbReference type="Pfam" id="PF08668"/>
    </source>
</evidence>
<dbReference type="AlphaFoldDB" id="A0A5C7W7C7"/>
<dbReference type="Proteomes" id="UP000321110">
    <property type="component" value="Unassembled WGS sequence"/>
</dbReference>
<evidence type="ECO:0000313" key="3">
    <source>
        <dbReference type="Proteomes" id="UP000321110"/>
    </source>
</evidence>
<name>A0A5C7W7C7_AQUAC</name>
<protein>
    <submittedName>
        <fullName evidence="2">HDOD domain-containing protein</fullName>
    </submittedName>
</protein>
<gene>
    <name evidence="2" type="ORF">E6Q69_08550</name>
</gene>
<reference evidence="2 3" key="1">
    <citation type="submission" date="2018-09" db="EMBL/GenBank/DDBJ databases">
        <title>Metagenome Assembled Genomes from an Advanced Water Purification Facility.</title>
        <authorList>
            <person name="Stamps B.W."/>
            <person name="Spear J.R."/>
        </authorList>
    </citation>
    <scope>NUCLEOTIDE SEQUENCE [LARGE SCALE GENOMIC DNA]</scope>
    <source>
        <strain evidence="2">Bin_52_1</strain>
    </source>
</reference>
<organism evidence="2 3">
    <name type="scientific">Aquipseudomonas alcaligenes</name>
    <name type="common">Pseudomonas alcaligenes</name>
    <dbReference type="NCBI Taxonomy" id="43263"/>
    <lineage>
        <taxon>Bacteria</taxon>
        <taxon>Pseudomonadati</taxon>
        <taxon>Pseudomonadota</taxon>
        <taxon>Gammaproteobacteria</taxon>
        <taxon>Pseudomonadales</taxon>
        <taxon>Pseudomonadaceae</taxon>
        <taxon>Aquipseudomonas</taxon>
    </lineage>
</organism>
<feature type="domain" description="HDOD" evidence="1">
    <location>
        <begin position="1"/>
        <end position="67"/>
    </location>
</feature>